<proteinExistence type="predicted"/>
<dbReference type="Proteomes" id="UP001332192">
    <property type="component" value="Chromosome"/>
</dbReference>
<dbReference type="InterPro" id="IPR012296">
    <property type="entry name" value="Nuclease_put_TT1808"/>
</dbReference>
<dbReference type="PANTHER" id="PTHR34107:SF7">
    <property type="entry name" value="SLR2092 PROTEIN"/>
    <property type="match status" value="1"/>
</dbReference>
<name>A0ABZ1BTK1_9FIRM</name>
<dbReference type="InterPro" id="IPR008538">
    <property type="entry name" value="Uma2"/>
</dbReference>
<dbReference type="Gene3D" id="3.90.1570.10">
    <property type="entry name" value="tt1808, chain A"/>
    <property type="match status" value="1"/>
</dbReference>
<accession>A0ABZ1BTK1</accession>
<organism evidence="2 3">
    <name type="scientific">Carboxydichorda subterranea</name>
    <dbReference type="NCBI Taxonomy" id="3109565"/>
    <lineage>
        <taxon>Bacteria</taxon>
        <taxon>Bacillati</taxon>
        <taxon>Bacillota</taxon>
        <taxon>Limnochordia</taxon>
        <taxon>Limnochordales</taxon>
        <taxon>Geochordaceae</taxon>
        <taxon>Carboxydichorda</taxon>
    </lineage>
</organism>
<dbReference type="SUPFAM" id="SSF52980">
    <property type="entry name" value="Restriction endonuclease-like"/>
    <property type="match status" value="1"/>
</dbReference>
<feature type="domain" description="Putative restriction endonuclease" evidence="1">
    <location>
        <begin position="14"/>
        <end position="183"/>
    </location>
</feature>
<keyword evidence="2" id="KW-0540">Nuclease</keyword>
<sequence>MAIKLDLMRRVTDEELLALSQRNPGYQFERTADGRLVVSPTGGESGRRSAEVLRQLSNWNARTGLGYVFDSSTGFKLPDGALLSPDASWVRRARWEALSREAREGFPPLCPDVVFEVRSASNTLVELREKMHSYLANGAQLAVLIDPEGQAVELHRPGREVDRYREAVRVTLEPELPGFTLELAPIFG</sequence>
<evidence type="ECO:0000313" key="3">
    <source>
        <dbReference type="Proteomes" id="UP001332192"/>
    </source>
</evidence>
<keyword evidence="3" id="KW-1185">Reference proteome</keyword>
<dbReference type="PANTHER" id="PTHR34107">
    <property type="entry name" value="SLL0198 PROTEIN-RELATED"/>
    <property type="match status" value="1"/>
</dbReference>
<dbReference type="CDD" id="cd06260">
    <property type="entry name" value="DUF820-like"/>
    <property type="match status" value="1"/>
</dbReference>
<evidence type="ECO:0000313" key="2">
    <source>
        <dbReference type="EMBL" id="WRP16064.1"/>
    </source>
</evidence>
<dbReference type="Pfam" id="PF05685">
    <property type="entry name" value="Uma2"/>
    <property type="match status" value="1"/>
</dbReference>
<dbReference type="InterPro" id="IPR011335">
    <property type="entry name" value="Restrct_endonuc-II-like"/>
</dbReference>
<dbReference type="RefSeq" id="WP_324715337.1">
    <property type="nucleotide sequence ID" value="NZ_CP141615.1"/>
</dbReference>
<reference evidence="2 3" key="1">
    <citation type="journal article" date="2024" name="Front. Microbiol.">
        <title>Novel thermophilic genera Geochorda gen. nov. and Carboxydochorda gen. nov. from the deep terrestrial subsurface reveal the ecophysiological diversity in the class Limnochordia.</title>
        <authorList>
            <person name="Karnachuk O.V."/>
            <person name="Lukina A.P."/>
            <person name="Avakyan M.R."/>
            <person name="Kadnikov V.V."/>
            <person name="Begmatov S."/>
            <person name="Beletsky A.V."/>
            <person name="Vlasova K.G."/>
            <person name="Novikov A.A."/>
            <person name="Shcherbakova V.A."/>
            <person name="Mardanov A.V."/>
            <person name="Ravin N.V."/>
        </authorList>
    </citation>
    <scope>NUCLEOTIDE SEQUENCE [LARGE SCALE GENOMIC DNA]</scope>
    <source>
        <strain evidence="2 3">L945</strain>
    </source>
</reference>
<keyword evidence="2" id="KW-0378">Hydrolase</keyword>
<protein>
    <submittedName>
        <fullName evidence="2">Uma2 family endonuclease</fullName>
    </submittedName>
</protein>
<evidence type="ECO:0000259" key="1">
    <source>
        <dbReference type="Pfam" id="PF05685"/>
    </source>
</evidence>
<keyword evidence="2" id="KW-0255">Endonuclease</keyword>
<dbReference type="GO" id="GO:0004519">
    <property type="term" value="F:endonuclease activity"/>
    <property type="evidence" value="ECO:0007669"/>
    <property type="project" value="UniProtKB-KW"/>
</dbReference>
<dbReference type="EMBL" id="CP141615">
    <property type="protein sequence ID" value="WRP16064.1"/>
    <property type="molecule type" value="Genomic_DNA"/>
</dbReference>
<gene>
    <name evidence="2" type="ORF">U7230_08060</name>
</gene>